<name>A0A7U6GH62_9GAMM</name>
<keyword evidence="1" id="KW-0812">Transmembrane</keyword>
<proteinExistence type="predicted"/>
<accession>A0A7U6GH62</accession>
<evidence type="ECO:0000313" key="2">
    <source>
        <dbReference type="EMBL" id="BAO43578.1"/>
    </source>
</evidence>
<keyword evidence="1" id="KW-0472">Membrane</keyword>
<keyword evidence="1" id="KW-1133">Transmembrane helix</keyword>
<protein>
    <submittedName>
        <fullName evidence="2">Invasion gene expression up-regulator SirB</fullName>
    </submittedName>
</protein>
<dbReference type="AlphaFoldDB" id="A0A7U6GH62"/>
<reference evidence="2 3" key="1">
    <citation type="journal article" date="2014" name="PLoS ONE">
        <title>Physiological and genomic features of a novel sulfur-oxidizing gammaproteobacterium belonging to a previously uncultivated symbiotic lineage isolated from a hydrothermal vent.</title>
        <authorList>
            <person name="Nunoura T."/>
            <person name="Takaki Y."/>
            <person name="Kazama H."/>
            <person name="Kakuta J."/>
            <person name="Shimamura S."/>
            <person name="Makita H."/>
            <person name="Hirai M."/>
            <person name="Miyazaki M."/>
            <person name="Takai K."/>
        </authorList>
    </citation>
    <scope>NUCLEOTIDE SEQUENCE [LARGE SCALE GENOMIC DNA]</scope>
    <source>
        <strain evidence="2 3">Hiromi1</strain>
    </source>
</reference>
<dbReference type="PIRSF" id="PIRSF005610">
    <property type="entry name" value="SirB"/>
    <property type="match status" value="1"/>
</dbReference>
<gene>
    <name evidence="2" type="ORF">TBH_C0640</name>
</gene>
<evidence type="ECO:0000256" key="1">
    <source>
        <dbReference type="SAM" id="Phobius"/>
    </source>
</evidence>
<evidence type="ECO:0000313" key="3">
    <source>
        <dbReference type="Proteomes" id="UP000031631"/>
    </source>
</evidence>
<feature type="transmembrane region" description="Helical" evidence="1">
    <location>
        <begin position="73"/>
        <end position="91"/>
    </location>
</feature>
<keyword evidence="3" id="KW-1185">Reference proteome</keyword>
<organism evidence="2 3">
    <name type="scientific">Thiolapillus brandeum</name>
    <dbReference type="NCBI Taxonomy" id="1076588"/>
    <lineage>
        <taxon>Bacteria</taxon>
        <taxon>Pseudomonadati</taxon>
        <taxon>Pseudomonadota</taxon>
        <taxon>Gammaproteobacteria</taxon>
        <taxon>Chromatiales</taxon>
        <taxon>Sedimenticolaceae</taxon>
        <taxon>Thiolapillus</taxon>
    </lineage>
</organism>
<sequence length="130" mass="14777">MIDHNLVKLIHISCVVLSLIGFTLRSVLMLKGSPLLHQRWVRTVPHLVDSTLFFSGLWMAWNLHQYPGTSPWLTAKLSALIAYIVFGALALRGRTRRRRYLSLMAAYGCFTYMVAVALTRNPLPWLYSGS</sequence>
<dbReference type="InterPro" id="IPR007360">
    <property type="entry name" value="SirB"/>
</dbReference>
<feature type="transmembrane region" description="Helical" evidence="1">
    <location>
        <begin position="6"/>
        <end position="28"/>
    </location>
</feature>
<dbReference type="Pfam" id="PF04247">
    <property type="entry name" value="SirB"/>
    <property type="match status" value="1"/>
</dbReference>
<dbReference type="Proteomes" id="UP000031631">
    <property type="component" value="Chromosome"/>
</dbReference>
<dbReference type="PANTHER" id="PTHR39594:SF1">
    <property type="entry name" value="PROTEIN YCHQ"/>
    <property type="match status" value="1"/>
</dbReference>
<dbReference type="EMBL" id="AP012273">
    <property type="protein sequence ID" value="BAO43578.1"/>
    <property type="molecule type" value="Genomic_DNA"/>
</dbReference>
<dbReference type="GO" id="GO:0005886">
    <property type="term" value="C:plasma membrane"/>
    <property type="evidence" value="ECO:0007669"/>
    <property type="project" value="TreeGrafter"/>
</dbReference>
<feature type="transmembrane region" description="Helical" evidence="1">
    <location>
        <begin position="100"/>
        <end position="118"/>
    </location>
</feature>
<dbReference type="RefSeq" id="WP_041065448.1">
    <property type="nucleotide sequence ID" value="NZ_AP012273.1"/>
</dbReference>
<dbReference type="PANTHER" id="PTHR39594">
    <property type="entry name" value="PROTEIN YCHQ"/>
    <property type="match status" value="1"/>
</dbReference>
<dbReference type="KEGG" id="tbn:TBH_C0640"/>